<evidence type="ECO:0000313" key="19">
    <source>
        <dbReference type="Proteomes" id="UP000718821"/>
    </source>
</evidence>
<dbReference type="GO" id="GO:0016887">
    <property type="term" value="F:ATP hydrolysis activity"/>
    <property type="evidence" value="ECO:0007669"/>
    <property type="project" value="InterPro"/>
</dbReference>
<feature type="domain" description="ABC transporter" evidence="17">
    <location>
        <begin position="10"/>
        <end position="515"/>
    </location>
</feature>
<gene>
    <name evidence="18" type="ORF">H7U32_07505</name>
</gene>
<evidence type="ECO:0000256" key="10">
    <source>
        <dbReference type="ARBA" id="ARBA00022840"/>
    </source>
</evidence>
<organism evidence="18 19">
    <name type="scientific">Bifidobacterium pullorum subsp. saeculare</name>
    <dbReference type="NCBI Taxonomy" id="78257"/>
    <lineage>
        <taxon>Bacteria</taxon>
        <taxon>Bacillati</taxon>
        <taxon>Actinomycetota</taxon>
        <taxon>Actinomycetes</taxon>
        <taxon>Bifidobacteriales</taxon>
        <taxon>Bifidobacteriaceae</taxon>
        <taxon>Bifidobacterium</taxon>
    </lineage>
</organism>
<dbReference type="PROSITE" id="PS00211">
    <property type="entry name" value="ABC_TRANSPORTER_1"/>
    <property type="match status" value="1"/>
</dbReference>
<evidence type="ECO:0000259" key="17">
    <source>
        <dbReference type="PROSITE" id="PS50893"/>
    </source>
</evidence>
<dbReference type="Gene3D" id="1.20.1580.10">
    <property type="entry name" value="ABC transporter ATPase like domain"/>
    <property type="match status" value="2"/>
</dbReference>
<evidence type="ECO:0000256" key="3">
    <source>
        <dbReference type="ARBA" id="ARBA00022723"/>
    </source>
</evidence>
<evidence type="ECO:0000256" key="14">
    <source>
        <dbReference type="ARBA" id="ARBA00038000"/>
    </source>
</evidence>
<dbReference type="InterPro" id="IPR003439">
    <property type="entry name" value="ABC_transporter-like_ATP-bd"/>
</dbReference>
<keyword evidence="12" id="KW-0238">DNA-binding</keyword>
<keyword evidence="11" id="KW-0267">Excision nuclease</keyword>
<sequence>MGNQPTDPTVTDPAAPRVIQVRGARVHNLKDVDVDVPLGELVGVAGVSGSGKSSLALGVLYAEGSRRYLEALSTYTRRRLTQAGRADVDEVLHVPAALALHQRPSVPGVRSTFGTMTELLNSLRLLFSRVAWHPCPACGTFHEPTLDVAAERPLVCAHCGNRFHGPGAEDLAFNSAGACPTCSGTGIVREVDRASLVPDESKSIDEGAVLPWGSLMWDLMKQVAGAMGVRTDVPFRDLTSEERRIVFDGPAVKKHILYKPKKGDEFAELDFTYYNAVYTVENALAKAKDEKGLKRVARFLKESPCADCGGTRLSEAARAPRISRGFAWDGASMTPEASGGGKGAGLDLGQATAMTLEEAVRWVAAVPATLPEPMRPMAVNIGESFLDAARRLLELGLGYLSLDRAGATLSTGERQRVQLARAVRNRTTGVLYVLDEPSIGLHPSNVDGLVGVMRDLTADGNTVVVVDHDTRVLASCDHLVEMGPAAGADGGRVIAQGSVRAVAADPASRIAPFLPEPPADGSMVAPPAPAMRVRRHAGTDTMFDLGRIHLETGALHTVRPLSVDIPRGRLVAVTGMSGSGKTTLVLETLVPALRAKATGEALPRHVRSLEAPGVARVNLIDATPIGANVRSTVATYADIHDDLRRAFARSDAAKQAGYKAGDFSYNTGRLRCPTCDGTGSISLDVQFLPDVEIVCPDCRGSRYAPEADRIRCSFAAAGRKRAAASAATAHSLPELLTMSVDEALDCLTDLKKVHARLETLHALGLGYLTLGEPTPALSGGEAQRLKLASEMGRAQQDAVFVFDEPTIGLHPLDVKVLLGVFDTLVAAGATVVVIEHDLDVIANADWIVDMGPGGGVNGGRIVAAGTPEAVAADPASVTGRYLRLD</sequence>
<evidence type="ECO:0000256" key="15">
    <source>
        <dbReference type="ARBA" id="ARBA00039316"/>
    </source>
</evidence>
<dbReference type="EMBL" id="JACLYU010000016">
    <property type="protein sequence ID" value="MBM6700142.1"/>
    <property type="molecule type" value="Genomic_DNA"/>
</dbReference>
<dbReference type="Pfam" id="PF17755">
    <property type="entry name" value="UvrA_DNA-bind"/>
    <property type="match status" value="1"/>
</dbReference>
<reference evidence="18" key="1">
    <citation type="submission" date="2020-08" db="EMBL/GenBank/DDBJ databases">
        <authorList>
            <person name="Cejkova D."/>
            <person name="Kubasova T."/>
            <person name="Jahodarova E."/>
            <person name="Rychlik I."/>
        </authorList>
    </citation>
    <scope>NUCLEOTIDE SEQUENCE</scope>
    <source>
        <strain evidence="18">An836</strain>
    </source>
</reference>
<evidence type="ECO:0000256" key="5">
    <source>
        <dbReference type="ARBA" id="ARBA00022741"/>
    </source>
</evidence>
<dbReference type="GO" id="GO:0005737">
    <property type="term" value="C:cytoplasm"/>
    <property type="evidence" value="ECO:0007669"/>
    <property type="project" value="UniProtKB-SubCell"/>
</dbReference>
<keyword evidence="8" id="KW-0863">Zinc-finger</keyword>
<evidence type="ECO:0000313" key="18">
    <source>
        <dbReference type="EMBL" id="MBM6700142.1"/>
    </source>
</evidence>
<dbReference type="Gene3D" id="3.40.50.300">
    <property type="entry name" value="P-loop containing nucleotide triphosphate hydrolases"/>
    <property type="match status" value="2"/>
</dbReference>
<keyword evidence="10" id="KW-0067">ATP-binding</keyword>
<dbReference type="GO" id="GO:0004518">
    <property type="term" value="F:nuclease activity"/>
    <property type="evidence" value="ECO:0007669"/>
    <property type="project" value="UniProtKB-KW"/>
</dbReference>
<dbReference type="AlphaFoldDB" id="A0A939B8R5"/>
<keyword evidence="4" id="KW-0677">Repeat</keyword>
<evidence type="ECO:0000256" key="1">
    <source>
        <dbReference type="ARBA" id="ARBA00004496"/>
    </source>
</evidence>
<dbReference type="InterPro" id="IPR017871">
    <property type="entry name" value="ABC_transporter-like_CS"/>
</dbReference>
<dbReference type="PROSITE" id="PS50893">
    <property type="entry name" value="ABC_TRANSPORTER_2"/>
    <property type="match status" value="2"/>
</dbReference>
<accession>A0A939B8R5</accession>
<keyword evidence="19" id="KW-1185">Reference proteome</keyword>
<dbReference type="PANTHER" id="PTHR43152">
    <property type="entry name" value="UVRABC SYSTEM PROTEIN A"/>
    <property type="match status" value="1"/>
</dbReference>
<evidence type="ECO:0000256" key="6">
    <source>
        <dbReference type="ARBA" id="ARBA00022763"/>
    </source>
</evidence>
<evidence type="ECO:0000256" key="11">
    <source>
        <dbReference type="ARBA" id="ARBA00022881"/>
    </source>
</evidence>
<feature type="domain" description="ABC transporter" evidence="17">
    <location>
        <begin position="543"/>
        <end position="877"/>
    </location>
</feature>
<dbReference type="GO" id="GO:0006281">
    <property type="term" value="P:DNA repair"/>
    <property type="evidence" value="ECO:0007669"/>
    <property type="project" value="UniProtKB-KW"/>
</dbReference>
<dbReference type="GO" id="GO:0005524">
    <property type="term" value="F:ATP binding"/>
    <property type="evidence" value="ECO:0007669"/>
    <property type="project" value="UniProtKB-KW"/>
</dbReference>
<evidence type="ECO:0000256" key="2">
    <source>
        <dbReference type="ARBA" id="ARBA00022490"/>
    </source>
</evidence>
<comment type="subcellular location">
    <subcellularLocation>
        <location evidence="1">Cytoplasm</location>
    </subcellularLocation>
</comment>
<protein>
    <recommendedName>
        <fullName evidence="15">UvrABC system protein A</fullName>
    </recommendedName>
    <alternativeName>
        <fullName evidence="16">Excinuclease ABC subunit A</fullName>
    </alternativeName>
</protein>
<evidence type="ECO:0000256" key="7">
    <source>
        <dbReference type="ARBA" id="ARBA00022769"/>
    </source>
</evidence>
<keyword evidence="2" id="KW-0963">Cytoplasm</keyword>
<keyword evidence="13" id="KW-0234">DNA repair</keyword>
<evidence type="ECO:0000256" key="16">
    <source>
        <dbReference type="ARBA" id="ARBA00042156"/>
    </source>
</evidence>
<dbReference type="PANTHER" id="PTHR43152:SF3">
    <property type="entry name" value="UVRABC SYSTEM PROTEIN A"/>
    <property type="match status" value="1"/>
</dbReference>
<comment type="caution">
    <text evidence="18">The sequence shown here is derived from an EMBL/GenBank/DDBJ whole genome shotgun (WGS) entry which is preliminary data.</text>
</comment>
<comment type="similarity">
    <text evidence="14">Belongs to the ABC transporter superfamily. UvrA family.</text>
</comment>
<dbReference type="Gene3D" id="1.10.8.280">
    <property type="entry name" value="ABC transporter ATPase domain-like"/>
    <property type="match status" value="1"/>
</dbReference>
<reference evidence="18" key="2">
    <citation type="journal article" date="2021" name="Sci. Rep.">
        <title>The distribution of antibiotic resistance genes in chicken gut microbiota commensals.</title>
        <authorList>
            <person name="Juricova H."/>
            <person name="Matiasovicova J."/>
            <person name="Kubasova T."/>
            <person name="Cejkova D."/>
            <person name="Rychlik I."/>
        </authorList>
    </citation>
    <scope>NUCLEOTIDE SEQUENCE</scope>
    <source>
        <strain evidence="18">An836</strain>
    </source>
</reference>
<dbReference type="GO" id="GO:0003677">
    <property type="term" value="F:DNA binding"/>
    <property type="evidence" value="ECO:0007669"/>
    <property type="project" value="UniProtKB-KW"/>
</dbReference>
<dbReference type="SUPFAM" id="SSF52540">
    <property type="entry name" value="P-loop containing nucleoside triphosphate hydrolases"/>
    <property type="match status" value="3"/>
</dbReference>
<evidence type="ECO:0000256" key="8">
    <source>
        <dbReference type="ARBA" id="ARBA00022771"/>
    </source>
</evidence>
<name>A0A939B8R5_9BIFI</name>
<keyword evidence="9" id="KW-0862">Zinc</keyword>
<keyword evidence="3" id="KW-0479">Metal-binding</keyword>
<dbReference type="InterPro" id="IPR027417">
    <property type="entry name" value="P-loop_NTPase"/>
</dbReference>
<keyword evidence="6" id="KW-0227">DNA damage</keyword>
<evidence type="ECO:0000256" key="4">
    <source>
        <dbReference type="ARBA" id="ARBA00022737"/>
    </source>
</evidence>
<keyword evidence="7" id="KW-0228">DNA excision</keyword>
<dbReference type="Proteomes" id="UP000718821">
    <property type="component" value="Unassembled WGS sequence"/>
</dbReference>
<evidence type="ECO:0000256" key="12">
    <source>
        <dbReference type="ARBA" id="ARBA00023125"/>
    </source>
</evidence>
<evidence type="ECO:0000256" key="13">
    <source>
        <dbReference type="ARBA" id="ARBA00023204"/>
    </source>
</evidence>
<dbReference type="InterPro" id="IPR041552">
    <property type="entry name" value="UvrA_DNA-bd"/>
</dbReference>
<evidence type="ECO:0000256" key="9">
    <source>
        <dbReference type="ARBA" id="ARBA00022833"/>
    </source>
</evidence>
<proteinExistence type="inferred from homology"/>
<dbReference type="GO" id="GO:0008270">
    <property type="term" value="F:zinc ion binding"/>
    <property type="evidence" value="ECO:0007669"/>
    <property type="project" value="UniProtKB-KW"/>
</dbReference>
<keyword evidence="5" id="KW-0547">Nucleotide-binding</keyword>